<evidence type="ECO:0000259" key="8">
    <source>
        <dbReference type="Pfam" id="PF01435"/>
    </source>
</evidence>
<dbReference type="GO" id="GO:0016020">
    <property type="term" value="C:membrane"/>
    <property type="evidence" value="ECO:0007669"/>
    <property type="project" value="TreeGrafter"/>
</dbReference>
<evidence type="ECO:0000256" key="5">
    <source>
        <dbReference type="ARBA" id="ARBA00023049"/>
    </source>
</evidence>
<dbReference type="EMBL" id="CP045650">
    <property type="protein sequence ID" value="QGA11375.1"/>
    <property type="molecule type" value="Genomic_DNA"/>
</dbReference>
<dbReference type="GO" id="GO:0004222">
    <property type="term" value="F:metalloendopeptidase activity"/>
    <property type="evidence" value="ECO:0007669"/>
    <property type="project" value="InterPro"/>
</dbReference>
<dbReference type="InterPro" id="IPR051156">
    <property type="entry name" value="Mito/Outer_Membr_Metalloprot"/>
</dbReference>
<dbReference type="PANTHER" id="PTHR22726:SF1">
    <property type="entry name" value="METALLOENDOPEPTIDASE OMA1, MITOCHONDRIAL"/>
    <property type="match status" value="1"/>
</dbReference>
<dbReference type="GO" id="GO:0046872">
    <property type="term" value="F:metal ion binding"/>
    <property type="evidence" value="ECO:0007669"/>
    <property type="project" value="UniProtKB-KW"/>
</dbReference>
<dbReference type="Proteomes" id="UP000480556">
    <property type="component" value="Unassembled WGS sequence"/>
</dbReference>
<dbReference type="PANTHER" id="PTHR22726">
    <property type="entry name" value="METALLOENDOPEPTIDASE OMA1"/>
    <property type="match status" value="1"/>
</dbReference>
<dbReference type="CDD" id="cd07331">
    <property type="entry name" value="M48C_Oma1_like"/>
    <property type="match status" value="1"/>
</dbReference>
<evidence type="ECO:0000313" key="10">
    <source>
        <dbReference type="EMBL" id="QGA11375.1"/>
    </source>
</evidence>
<feature type="domain" description="Peptidase M48" evidence="8">
    <location>
        <begin position="69"/>
        <end position="248"/>
    </location>
</feature>
<proteinExistence type="inferred from homology"/>
<evidence type="ECO:0000313" key="9">
    <source>
        <dbReference type="EMBL" id="MQW91076.1"/>
    </source>
</evidence>
<evidence type="ECO:0000313" key="12">
    <source>
        <dbReference type="Proteomes" id="UP000480556"/>
    </source>
</evidence>
<dbReference type="Gene3D" id="3.30.2010.10">
    <property type="entry name" value="Metalloproteases ('zincins'), catalytic domain"/>
    <property type="match status" value="1"/>
</dbReference>
<dbReference type="GO" id="GO:0051603">
    <property type="term" value="P:proteolysis involved in protein catabolic process"/>
    <property type="evidence" value="ECO:0007669"/>
    <property type="project" value="TreeGrafter"/>
</dbReference>
<keyword evidence="4 6" id="KW-0862">Zinc</keyword>
<keyword evidence="2" id="KW-0479">Metal-binding</keyword>
<dbReference type="Pfam" id="PF01435">
    <property type="entry name" value="Peptidase_M48"/>
    <property type="match status" value="1"/>
</dbReference>
<dbReference type="InterPro" id="IPR001915">
    <property type="entry name" value="Peptidase_M48"/>
</dbReference>
<accession>A0A5Q0P2Q0</accession>
<protein>
    <submittedName>
        <fullName evidence="9">M48 family metalloprotease</fullName>
    </submittedName>
</protein>
<evidence type="ECO:0000313" key="11">
    <source>
        <dbReference type="Proteomes" id="UP000327478"/>
    </source>
</evidence>
<gene>
    <name evidence="10" type="ORF">GFH30_08200</name>
    <name evidence="9" type="ORF">GHJ48_01460</name>
</gene>
<keyword evidence="11" id="KW-1185">Reference proteome</keyword>
<dbReference type="Proteomes" id="UP000327478">
    <property type="component" value="Chromosome"/>
</dbReference>
<name>A0A5Q0P2Q0_9GAMM</name>
<evidence type="ECO:0000256" key="1">
    <source>
        <dbReference type="ARBA" id="ARBA00022670"/>
    </source>
</evidence>
<keyword evidence="7" id="KW-0732">Signal</keyword>
<reference evidence="11 12" key="1">
    <citation type="submission" date="2019-10" db="EMBL/GenBank/DDBJ databases">
        <authorList>
            <person name="Dong K."/>
        </authorList>
    </citation>
    <scope>NUCLEOTIDE SEQUENCE [LARGE SCALE GENOMIC DNA]</scope>
    <source>
        <strain evidence="10">Dk386</strain>
        <strain evidence="11">dk386</strain>
        <strain evidence="9">Dk771</strain>
        <strain evidence="12">dk771</strain>
    </source>
</reference>
<comment type="similarity">
    <text evidence="6">Belongs to the peptidase M48 family.</text>
</comment>
<dbReference type="RefSeq" id="WP_153371768.1">
    <property type="nucleotide sequence ID" value="NZ_CP045650.1"/>
</dbReference>
<evidence type="ECO:0000256" key="4">
    <source>
        <dbReference type="ARBA" id="ARBA00022833"/>
    </source>
</evidence>
<organism evidence="9 12">
    <name type="scientific">Acinetobacter wanghuae</name>
    <dbReference type="NCBI Taxonomy" id="2662362"/>
    <lineage>
        <taxon>Bacteria</taxon>
        <taxon>Pseudomonadati</taxon>
        <taxon>Pseudomonadota</taxon>
        <taxon>Gammaproteobacteria</taxon>
        <taxon>Moraxellales</taxon>
        <taxon>Moraxellaceae</taxon>
        <taxon>Acinetobacter</taxon>
    </lineage>
</organism>
<feature type="chain" id="PRO_5044623618" evidence="7">
    <location>
        <begin position="22"/>
        <end position="259"/>
    </location>
</feature>
<dbReference type="EMBL" id="WITK01000002">
    <property type="protein sequence ID" value="MQW91076.1"/>
    <property type="molecule type" value="Genomic_DNA"/>
</dbReference>
<feature type="signal peptide" evidence="7">
    <location>
        <begin position="1"/>
        <end position="21"/>
    </location>
</feature>
<keyword evidence="1 6" id="KW-0645">Protease</keyword>
<dbReference type="AlphaFoldDB" id="A0A5Q0P2Q0"/>
<evidence type="ECO:0000256" key="3">
    <source>
        <dbReference type="ARBA" id="ARBA00022801"/>
    </source>
</evidence>
<keyword evidence="5 6" id="KW-0482">Metalloprotease</keyword>
<evidence type="ECO:0000256" key="7">
    <source>
        <dbReference type="SAM" id="SignalP"/>
    </source>
</evidence>
<evidence type="ECO:0000256" key="6">
    <source>
        <dbReference type="RuleBase" id="RU003983"/>
    </source>
</evidence>
<dbReference type="PROSITE" id="PS51257">
    <property type="entry name" value="PROKAR_LIPOPROTEIN"/>
    <property type="match status" value="1"/>
</dbReference>
<comment type="cofactor">
    <cofactor evidence="6">
        <name>Zn(2+)</name>
        <dbReference type="ChEBI" id="CHEBI:29105"/>
    </cofactor>
    <text evidence="6">Binds 1 zinc ion per subunit.</text>
</comment>
<keyword evidence="3 6" id="KW-0378">Hydrolase</keyword>
<evidence type="ECO:0000256" key="2">
    <source>
        <dbReference type="ARBA" id="ARBA00022723"/>
    </source>
</evidence>
<sequence length="259" mass="28046">MYKKIAMTAGFALSLSGCATIAEFSGADTASLNMSATQTYNQMLNEAKTKKVLDTTSATYKKVNRVFLKMKNHADELNQTGHKFEWQVAVLKSNEINAYVAPGGKVVFYTGIVETLKLTDDEVAAIMGHEMVHALEEHSKSKIGSQMITDLAVNVGKQYAGASLGGYGALAIDMGSKFGVGLPYSRNLESRADKGGLMLMAKAGYNPEAAVTLWKKMNANDSRGNNAIVKFMSTHPSNNDRIAALQAMMPEAKKLYQAR</sequence>